<proteinExistence type="predicted"/>
<evidence type="ECO:0000313" key="1">
    <source>
        <dbReference type="EMBL" id="KOM43116.1"/>
    </source>
</evidence>
<gene>
    <name evidence="1" type="ORF">LR48_Vigan05g072000</name>
</gene>
<dbReference type="Gramene" id="KOM43116">
    <property type="protein sequence ID" value="KOM43116"/>
    <property type="gene ID" value="LR48_Vigan05g072000"/>
</dbReference>
<protein>
    <submittedName>
        <fullName evidence="1">Uncharacterized protein</fullName>
    </submittedName>
</protein>
<name>A0A0L9UKA3_PHAAN</name>
<organism evidence="1 2">
    <name type="scientific">Phaseolus angularis</name>
    <name type="common">Azuki bean</name>
    <name type="synonym">Vigna angularis</name>
    <dbReference type="NCBI Taxonomy" id="3914"/>
    <lineage>
        <taxon>Eukaryota</taxon>
        <taxon>Viridiplantae</taxon>
        <taxon>Streptophyta</taxon>
        <taxon>Embryophyta</taxon>
        <taxon>Tracheophyta</taxon>
        <taxon>Spermatophyta</taxon>
        <taxon>Magnoliopsida</taxon>
        <taxon>eudicotyledons</taxon>
        <taxon>Gunneridae</taxon>
        <taxon>Pentapetalae</taxon>
        <taxon>rosids</taxon>
        <taxon>fabids</taxon>
        <taxon>Fabales</taxon>
        <taxon>Fabaceae</taxon>
        <taxon>Papilionoideae</taxon>
        <taxon>50 kb inversion clade</taxon>
        <taxon>NPAAA clade</taxon>
        <taxon>indigoferoid/millettioid clade</taxon>
        <taxon>Phaseoleae</taxon>
        <taxon>Vigna</taxon>
    </lineage>
</organism>
<reference evidence="2" key="1">
    <citation type="journal article" date="2015" name="Proc. Natl. Acad. Sci. U.S.A.">
        <title>Genome sequencing of adzuki bean (Vigna angularis) provides insight into high starch and low fat accumulation and domestication.</title>
        <authorList>
            <person name="Yang K."/>
            <person name="Tian Z."/>
            <person name="Chen C."/>
            <person name="Luo L."/>
            <person name="Zhao B."/>
            <person name="Wang Z."/>
            <person name="Yu L."/>
            <person name="Li Y."/>
            <person name="Sun Y."/>
            <person name="Li W."/>
            <person name="Chen Y."/>
            <person name="Li Y."/>
            <person name="Zhang Y."/>
            <person name="Ai D."/>
            <person name="Zhao J."/>
            <person name="Shang C."/>
            <person name="Ma Y."/>
            <person name="Wu B."/>
            <person name="Wang M."/>
            <person name="Gao L."/>
            <person name="Sun D."/>
            <person name="Zhang P."/>
            <person name="Guo F."/>
            <person name="Wang W."/>
            <person name="Li Y."/>
            <person name="Wang J."/>
            <person name="Varshney R.K."/>
            <person name="Wang J."/>
            <person name="Ling H.Q."/>
            <person name="Wan P."/>
        </authorList>
    </citation>
    <scope>NUCLEOTIDE SEQUENCE</scope>
    <source>
        <strain evidence="2">cv. Jingnong 6</strain>
    </source>
</reference>
<dbReference type="Proteomes" id="UP000053144">
    <property type="component" value="Chromosome 5"/>
</dbReference>
<evidence type="ECO:0000313" key="2">
    <source>
        <dbReference type="Proteomes" id="UP000053144"/>
    </source>
</evidence>
<accession>A0A0L9UKA3</accession>
<dbReference type="EMBL" id="CM003375">
    <property type="protein sequence ID" value="KOM43116.1"/>
    <property type="molecule type" value="Genomic_DNA"/>
</dbReference>
<sequence>MFNHHSILTKNHFSSVANPSLPLYVCLHAAKQVSVCVVCFSTVQQNNKSAPQKFLFFNHNVAAETQPEVLAWWQLNAFILAPCPLTNFSRELQPKEKLLSRVQTPSSPLLCVSSFLKGKPASYEPSLPFSHGPLSMSSARLFSEDNIPFSRCSRFLSLHIFC</sequence>
<dbReference type="AlphaFoldDB" id="A0A0L9UKA3"/>